<dbReference type="InParanoid" id="A0A2R6QR76"/>
<proteinExistence type="predicted"/>
<protein>
    <submittedName>
        <fullName evidence="1">Chloroplast sensor kinase</fullName>
    </submittedName>
</protein>
<dbReference type="STRING" id="1590841.A0A2R6QR76"/>
<dbReference type="Gramene" id="PSS13616">
    <property type="protein sequence ID" value="PSS13616"/>
    <property type="gene ID" value="CEY00_Acc14226"/>
</dbReference>
<gene>
    <name evidence="1" type="ORF">CEY00_Acc14226</name>
</gene>
<dbReference type="EMBL" id="NKQK01000013">
    <property type="protein sequence ID" value="PSS13616.1"/>
    <property type="molecule type" value="Genomic_DNA"/>
</dbReference>
<dbReference type="Proteomes" id="UP000241394">
    <property type="component" value="Chromosome LG13"/>
</dbReference>
<dbReference type="InterPro" id="IPR053334">
    <property type="entry name" value="Chloroplast_Sensor_Kinase"/>
</dbReference>
<reference evidence="2" key="2">
    <citation type="journal article" date="2018" name="BMC Genomics">
        <title>A manually annotated Actinidia chinensis var. chinensis (kiwifruit) genome highlights the challenges associated with draft genomes and gene prediction in plants.</title>
        <authorList>
            <person name="Pilkington S.M."/>
            <person name="Crowhurst R."/>
            <person name="Hilario E."/>
            <person name="Nardozza S."/>
            <person name="Fraser L."/>
            <person name="Peng Y."/>
            <person name="Gunaseelan K."/>
            <person name="Simpson R."/>
            <person name="Tahir J."/>
            <person name="Deroles S.C."/>
            <person name="Templeton K."/>
            <person name="Luo Z."/>
            <person name="Davy M."/>
            <person name="Cheng C."/>
            <person name="McNeilage M."/>
            <person name="Scaglione D."/>
            <person name="Liu Y."/>
            <person name="Zhang Q."/>
            <person name="Datson P."/>
            <person name="De Silva N."/>
            <person name="Gardiner S.E."/>
            <person name="Bassett H."/>
            <person name="Chagne D."/>
            <person name="McCallum J."/>
            <person name="Dzierzon H."/>
            <person name="Deng C."/>
            <person name="Wang Y.Y."/>
            <person name="Barron L."/>
            <person name="Manako K."/>
            <person name="Bowen J."/>
            <person name="Foster T.M."/>
            <person name="Erridge Z.A."/>
            <person name="Tiffin H."/>
            <person name="Waite C.N."/>
            <person name="Davies K.M."/>
            <person name="Grierson E.P."/>
            <person name="Laing W.A."/>
            <person name="Kirk R."/>
            <person name="Chen X."/>
            <person name="Wood M."/>
            <person name="Montefiori M."/>
            <person name="Brummell D.A."/>
            <person name="Schwinn K.E."/>
            <person name="Catanach A."/>
            <person name="Fullerton C."/>
            <person name="Li D."/>
            <person name="Meiyalaghan S."/>
            <person name="Nieuwenhuizen N."/>
            <person name="Read N."/>
            <person name="Prakash R."/>
            <person name="Hunter D."/>
            <person name="Zhang H."/>
            <person name="McKenzie M."/>
            <person name="Knabel M."/>
            <person name="Harris A."/>
            <person name="Allan A.C."/>
            <person name="Gleave A."/>
            <person name="Chen A."/>
            <person name="Janssen B.J."/>
            <person name="Plunkett B."/>
            <person name="Ampomah-Dwamena C."/>
            <person name="Voogd C."/>
            <person name="Leif D."/>
            <person name="Lafferty D."/>
            <person name="Souleyre E.J.F."/>
            <person name="Varkonyi-Gasic E."/>
            <person name="Gambi F."/>
            <person name="Hanley J."/>
            <person name="Yao J.L."/>
            <person name="Cheung J."/>
            <person name="David K.M."/>
            <person name="Warren B."/>
            <person name="Marsh K."/>
            <person name="Snowden K.C."/>
            <person name="Lin-Wang K."/>
            <person name="Brian L."/>
            <person name="Martinez-Sanchez M."/>
            <person name="Wang M."/>
            <person name="Ileperuma N."/>
            <person name="Macnee N."/>
            <person name="Campin R."/>
            <person name="McAtee P."/>
            <person name="Drummond R.S.M."/>
            <person name="Espley R.V."/>
            <person name="Ireland H.S."/>
            <person name="Wu R."/>
            <person name="Atkinson R.G."/>
            <person name="Karunairetnam S."/>
            <person name="Bulley S."/>
            <person name="Chunkath S."/>
            <person name="Hanley Z."/>
            <person name="Storey R."/>
            <person name="Thrimawithana A.H."/>
            <person name="Thomson S."/>
            <person name="David C."/>
            <person name="Testolin R."/>
            <person name="Huang H."/>
            <person name="Hellens R.P."/>
            <person name="Schaffer R.J."/>
        </authorList>
    </citation>
    <scope>NUCLEOTIDE SEQUENCE [LARGE SCALE GENOMIC DNA]</scope>
    <source>
        <strain evidence="2">cv. Red5</strain>
    </source>
</reference>
<dbReference type="Gene3D" id="3.30.565.10">
    <property type="entry name" value="Histidine kinase-like ATPase, C-terminal domain"/>
    <property type="match status" value="1"/>
</dbReference>
<accession>A0A2R6QR76</accession>
<dbReference type="AlphaFoldDB" id="A0A2R6QR76"/>
<evidence type="ECO:0000313" key="2">
    <source>
        <dbReference type="Proteomes" id="UP000241394"/>
    </source>
</evidence>
<dbReference type="PANTHER" id="PTHR48206">
    <property type="entry name" value="CHLOROPLAST SENSOR KINASE, CHLOROPLASTIC"/>
    <property type="match status" value="1"/>
</dbReference>
<comment type="caution">
    <text evidence="1">The sequence shown here is derived from an EMBL/GenBank/DDBJ whole genome shotgun (WGS) entry which is preliminary data.</text>
</comment>
<dbReference type="PANTHER" id="PTHR48206:SF1">
    <property type="entry name" value="CHLOROPLAST SENSOR KINASE, CHLOROPLASTIC"/>
    <property type="match status" value="1"/>
</dbReference>
<name>A0A2R6QR76_ACTCC</name>
<dbReference type="OMA" id="CTSIMET"/>
<organism evidence="1 2">
    <name type="scientific">Actinidia chinensis var. chinensis</name>
    <name type="common">Chinese soft-hair kiwi</name>
    <dbReference type="NCBI Taxonomy" id="1590841"/>
    <lineage>
        <taxon>Eukaryota</taxon>
        <taxon>Viridiplantae</taxon>
        <taxon>Streptophyta</taxon>
        <taxon>Embryophyta</taxon>
        <taxon>Tracheophyta</taxon>
        <taxon>Spermatophyta</taxon>
        <taxon>Magnoliopsida</taxon>
        <taxon>eudicotyledons</taxon>
        <taxon>Gunneridae</taxon>
        <taxon>Pentapetalae</taxon>
        <taxon>asterids</taxon>
        <taxon>Ericales</taxon>
        <taxon>Actinidiaceae</taxon>
        <taxon>Actinidia</taxon>
    </lineage>
</organism>
<keyword evidence="2" id="KW-1185">Reference proteome</keyword>
<dbReference type="GO" id="GO:0016301">
    <property type="term" value="F:kinase activity"/>
    <property type="evidence" value="ECO:0007669"/>
    <property type="project" value="UniProtKB-KW"/>
</dbReference>
<reference evidence="1 2" key="1">
    <citation type="submission" date="2017-07" db="EMBL/GenBank/DDBJ databases">
        <title>An improved, manually edited Actinidia chinensis var. chinensis (kiwifruit) genome highlights the challenges associated with draft genomes and gene prediction in plants.</title>
        <authorList>
            <person name="Pilkington S."/>
            <person name="Crowhurst R."/>
            <person name="Hilario E."/>
            <person name="Nardozza S."/>
            <person name="Fraser L."/>
            <person name="Peng Y."/>
            <person name="Gunaseelan K."/>
            <person name="Simpson R."/>
            <person name="Tahir J."/>
            <person name="Deroles S."/>
            <person name="Templeton K."/>
            <person name="Luo Z."/>
            <person name="Davy M."/>
            <person name="Cheng C."/>
            <person name="Mcneilage M."/>
            <person name="Scaglione D."/>
            <person name="Liu Y."/>
            <person name="Zhang Q."/>
            <person name="Datson P."/>
            <person name="De Silva N."/>
            <person name="Gardiner S."/>
            <person name="Bassett H."/>
            <person name="Chagne D."/>
            <person name="Mccallum J."/>
            <person name="Dzierzon H."/>
            <person name="Deng C."/>
            <person name="Wang Y.-Y."/>
            <person name="Barron N."/>
            <person name="Manako K."/>
            <person name="Bowen J."/>
            <person name="Foster T."/>
            <person name="Erridge Z."/>
            <person name="Tiffin H."/>
            <person name="Waite C."/>
            <person name="Davies K."/>
            <person name="Grierson E."/>
            <person name="Laing W."/>
            <person name="Kirk R."/>
            <person name="Chen X."/>
            <person name="Wood M."/>
            <person name="Montefiori M."/>
            <person name="Brummell D."/>
            <person name="Schwinn K."/>
            <person name="Catanach A."/>
            <person name="Fullerton C."/>
            <person name="Li D."/>
            <person name="Meiyalaghan S."/>
            <person name="Nieuwenhuizen N."/>
            <person name="Read N."/>
            <person name="Prakash R."/>
            <person name="Hunter D."/>
            <person name="Zhang H."/>
            <person name="Mckenzie M."/>
            <person name="Knabel M."/>
            <person name="Harris A."/>
            <person name="Allan A."/>
            <person name="Chen A."/>
            <person name="Janssen B."/>
            <person name="Plunkett B."/>
            <person name="Dwamena C."/>
            <person name="Voogd C."/>
            <person name="Leif D."/>
            <person name="Lafferty D."/>
            <person name="Souleyre E."/>
            <person name="Varkonyi-Gasic E."/>
            <person name="Gambi F."/>
            <person name="Hanley J."/>
            <person name="Yao J.-L."/>
            <person name="Cheung J."/>
            <person name="David K."/>
            <person name="Warren B."/>
            <person name="Marsh K."/>
            <person name="Snowden K."/>
            <person name="Lin-Wang K."/>
            <person name="Brian L."/>
            <person name="Martinez-Sanchez M."/>
            <person name="Wang M."/>
            <person name="Ileperuma N."/>
            <person name="Macnee N."/>
            <person name="Campin R."/>
            <person name="Mcatee P."/>
            <person name="Drummond R."/>
            <person name="Espley R."/>
            <person name="Ireland H."/>
            <person name="Wu R."/>
            <person name="Atkinson R."/>
            <person name="Karunairetnam S."/>
            <person name="Bulley S."/>
            <person name="Chunkath S."/>
            <person name="Hanley Z."/>
            <person name="Storey R."/>
            <person name="Thrimawithana A."/>
            <person name="Thomson S."/>
            <person name="David C."/>
            <person name="Testolin R."/>
        </authorList>
    </citation>
    <scope>NUCLEOTIDE SEQUENCE [LARGE SCALE GENOMIC DNA]</scope>
    <source>
        <strain evidence="2">cv. Red5</strain>
        <tissue evidence="1">Young leaf</tissue>
    </source>
</reference>
<dbReference type="OrthoDB" id="43364at2759"/>
<evidence type="ECO:0000313" key="1">
    <source>
        <dbReference type="EMBL" id="PSS13616.1"/>
    </source>
</evidence>
<sequence length="242" mass="26877">MLSLHMKRSEFSYDIVEDILVQGDRMRDAVQQLQDAVYLTKANIVRYNDETLKKMHRSSSVHPESVRSQLCTSIMETDGSVSLSSISKDVEMPMPPLALAPLQQQDIRPSNVSAVLADLVGAVDPLARKQERVVKLSELSKSLQVDVEEPALRHALSSLIKWALLCTHVGGKVEIVSSGAPTLVIIEDDGPDMHYVTQLTPFGVDLLSKNMVEDMTWNFVTGLTVAREILENYGCVVVLYRL</sequence>
<dbReference type="InterPro" id="IPR036890">
    <property type="entry name" value="HATPase_C_sf"/>
</dbReference>
<keyword evidence="1" id="KW-0418">Kinase</keyword>
<keyword evidence="1" id="KW-0808">Transferase</keyword>